<sequence length="58" mass="6756">MDKVKVFCNRKGINFFRWLWSRTNLFQIILVGDNDKTILKAIDIVGKDTVKVVIDNES</sequence>
<dbReference type="EMBL" id="MT142735">
    <property type="protein sequence ID" value="QJA87833.1"/>
    <property type="molecule type" value="Genomic_DNA"/>
</dbReference>
<reference evidence="1" key="1">
    <citation type="submission" date="2020-03" db="EMBL/GenBank/DDBJ databases">
        <title>The deep terrestrial virosphere.</title>
        <authorList>
            <person name="Holmfeldt K."/>
            <person name="Nilsson E."/>
            <person name="Simone D."/>
            <person name="Lopez-Fernandez M."/>
            <person name="Wu X."/>
            <person name="de Brujin I."/>
            <person name="Lundin D."/>
            <person name="Andersson A."/>
            <person name="Bertilsson S."/>
            <person name="Dopson M."/>
        </authorList>
    </citation>
    <scope>NUCLEOTIDE SEQUENCE</scope>
    <source>
        <strain evidence="1">MM415B02883</strain>
    </source>
</reference>
<name>A0A6M3KZX2_9ZZZZ</name>
<dbReference type="AlphaFoldDB" id="A0A6M3KZX2"/>
<gene>
    <name evidence="1" type="ORF">MM415B02883_0012</name>
</gene>
<protein>
    <submittedName>
        <fullName evidence="1">Uncharacterized protein</fullName>
    </submittedName>
</protein>
<evidence type="ECO:0000313" key="1">
    <source>
        <dbReference type="EMBL" id="QJA87833.1"/>
    </source>
</evidence>
<organism evidence="1">
    <name type="scientific">viral metagenome</name>
    <dbReference type="NCBI Taxonomy" id="1070528"/>
    <lineage>
        <taxon>unclassified sequences</taxon>
        <taxon>metagenomes</taxon>
        <taxon>organismal metagenomes</taxon>
    </lineage>
</organism>
<accession>A0A6M3KZX2</accession>
<proteinExistence type="predicted"/>